<keyword evidence="1" id="KW-1133">Transmembrane helix</keyword>
<organism evidence="2 3">
    <name type="scientific">Brachionus plicatilis</name>
    <name type="common">Marine rotifer</name>
    <name type="synonym">Brachionus muelleri</name>
    <dbReference type="NCBI Taxonomy" id="10195"/>
    <lineage>
        <taxon>Eukaryota</taxon>
        <taxon>Metazoa</taxon>
        <taxon>Spiralia</taxon>
        <taxon>Gnathifera</taxon>
        <taxon>Rotifera</taxon>
        <taxon>Eurotatoria</taxon>
        <taxon>Monogononta</taxon>
        <taxon>Pseudotrocha</taxon>
        <taxon>Ploima</taxon>
        <taxon>Brachionidae</taxon>
        <taxon>Brachionus</taxon>
    </lineage>
</organism>
<proteinExistence type="predicted"/>
<accession>A0A3M7QUH7</accession>
<comment type="caution">
    <text evidence="2">The sequence shown here is derived from an EMBL/GenBank/DDBJ whole genome shotgun (WGS) entry which is preliminary data.</text>
</comment>
<evidence type="ECO:0000313" key="2">
    <source>
        <dbReference type="EMBL" id="RNA15077.1"/>
    </source>
</evidence>
<sequence length="169" mass="19821">MKHATIITRKNASLNISLDCVTNKSSKKQIFSHILFHWLNYQSYISENLFVKQQEKIIKTLNNGILVTMSLLRLDSIGTQKPFIYKLYYFYYFVFFIINDALLIDEKKSLTEILNIYQQDSKANICNKYIKFCENITLFGELFYIVSVSISIGLPSGCIEWIKSFFLTY</sequence>
<keyword evidence="1" id="KW-0812">Transmembrane</keyword>
<keyword evidence="1" id="KW-0472">Membrane</keyword>
<protein>
    <submittedName>
        <fullName evidence="2">Uncharacterized protein</fullName>
    </submittedName>
</protein>
<feature type="transmembrane region" description="Helical" evidence="1">
    <location>
        <begin position="142"/>
        <end position="162"/>
    </location>
</feature>
<gene>
    <name evidence="2" type="ORF">BpHYR1_027684</name>
</gene>
<dbReference type="AlphaFoldDB" id="A0A3M7QUH7"/>
<evidence type="ECO:0000313" key="3">
    <source>
        <dbReference type="Proteomes" id="UP000276133"/>
    </source>
</evidence>
<dbReference type="EMBL" id="REGN01005049">
    <property type="protein sequence ID" value="RNA15077.1"/>
    <property type="molecule type" value="Genomic_DNA"/>
</dbReference>
<name>A0A3M7QUH7_BRAPC</name>
<dbReference type="Proteomes" id="UP000276133">
    <property type="component" value="Unassembled WGS sequence"/>
</dbReference>
<evidence type="ECO:0000256" key="1">
    <source>
        <dbReference type="SAM" id="Phobius"/>
    </source>
</evidence>
<reference evidence="2 3" key="1">
    <citation type="journal article" date="2018" name="Sci. Rep.">
        <title>Genomic signatures of local adaptation to the degree of environmental predictability in rotifers.</title>
        <authorList>
            <person name="Franch-Gras L."/>
            <person name="Hahn C."/>
            <person name="Garcia-Roger E.M."/>
            <person name="Carmona M.J."/>
            <person name="Serra M."/>
            <person name="Gomez A."/>
        </authorList>
    </citation>
    <scope>NUCLEOTIDE SEQUENCE [LARGE SCALE GENOMIC DNA]</scope>
    <source>
        <strain evidence="2">HYR1</strain>
    </source>
</reference>
<keyword evidence="3" id="KW-1185">Reference proteome</keyword>
<feature type="transmembrane region" description="Helical" evidence="1">
    <location>
        <begin position="83"/>
        <end position="104"/>
    </location>
</feature>